<accession>A0A844XDC7</accession>
<dbReference type="GO" id="GO:1990961">
    <property type="term" value="P:xenobiotic detoxification by transmembrane export across the plasma membrane"/>
    <property type="evidence" value="ECO:0007669"/>
    <property type="project" value="UniProtKB-ARBA"/>
</dbReference>
<dbReference type="Gene3D" id="1.10.3730.20">
    <property type="match status" value="1"/>
</dbReference>
<sequence length="110" mass="11623">MNAWVLLLAAIALEVVSTSLLNASQGLTRWRYGLPAMAGYGVCLWLLAMAMTRIPMGVAYAVWSGVGIVAISLIGWTVFRQNLSLAQTGFMALILIGAIGLNLSTPKIAG</sequence>
<name>A0A844XDC7_9SPHN</name>
<dbReference type="FunFam" id="1.10.3730.20:FF:000001">
    <property type="entry name" value="Quaternary ammonium compound resistance transporter SugE"/>
    <property type="match status" value="1"/>
</dbReference>
<keyword evidence="3" id="KW-1003">Cell membrane</keyword>
<comment type="similarity">
    <text evidence="7 8">Belongs to the drug/metabolite transporter (DMT) superfamily. Small multidrug resistance (SMR) (TC 2.A.7.1) family.</text>
</comment>
<reference evidence="10 11" key="1">
    <citation type="submission" date="2019-12" db="EMBL/GenBank/DDBJ databases">
        <authorList>
            <person name="Lee S.D."/>
        </authorList>
    </citation>
    <scope>NUCLEOTIDE SEQUENCE [LARGE SCALE GENOMIC DNA]</scope>
    <source>
        <strain evidence="10 11">GH3-10</strain>
    </source>
</reference>
<dbReference type="SUPFAM" id="SSF103481">
    <property type="entry name" value="Multidrug resistance efflux transporter EmrE"/>
    <property type="match status" value="1"/>
</dbReference>
<evidence type="ECO:0000256" key="4">
    <source>
        <dbReference type="ARBA" id="ARBA00022692"/>
    </source>
</evidence>
<evidence type="ECO:0000256" key="5">
    <source>
        <dbReference type="ARBA" id="ARBA00022989"/>
    </source>
</evidence>
<dbReference type="Pfam" id="PF00893">
    <property type="entry name" value="Multi_Drug_Res"/>
    <property type="match status" value="1"/>
</dbReference>
<keyword evidence="11" id="KW-1185">Reference proteome</keyword>
<dbReference type="InterPro" id="IPR045324">
    <property type="entry name" value="Small_multidrug_res"/>
</dbReference>
<evidence type="ECO:0000256" key="2">
    <source>
        <dbReference type="ARBA" id="ARBA00022448"/>
    </source>
</evidence>
<feature type="transmembrane region" description="Helical" evidence="9">
    <location>
        <begin position="85"/>
        <end position="104"/>
    </location>
</feature>
<organism evidence="10 11">
    <name type="scientific">Aurantiacibacter rhizosphaerae</name>
    <dbReference type="NCBI Taxonomy" id="2691582"/>
    <lineage>
        <taxon>Bacteria</taxon>
        <taxon>Pseudomonadati</taxon>
        <taxon>Pseudomonadota</taxon>
        <taxon>Alphaproteobacteria</taxon>
        <taxon>Sphingomonadales</taxon>
        <taxon>Erythrobacteraceae</taxon>
        <taxon>Aurantiacibacter</taxon>
    </lineage>
</organism>
<evidence type="ECO:0000256" key="7">
    <source>
        <dbReference type="ARBA" id="ARBA00038032"/>
    </source>
</evidence>
<dbReference type="GO" id="GO:0005886">
    <property type="term" value="C:plasma membrane"/>
    <property type="evidence" value="ECO:0007669"/>
    <property type="project" value="UniProtKB-SubCell"/>
</dbReference>
<evidence type="ECO:0000256" key="3">
    <source>
        <dbReference type="ARBA" id="ARBA00022475"/>
    </source>
</evidence>
<comment type="caution">
    <text evidence="10">The sequence shown here is derived from an EMBL/GenBank/DDBJ whole genome shotgun (WGS) entry which is preliminary data.</text>
</comment>
<dbReference type="PANTHER" id="PTHR30561">
    <property type="entry name" value="SMR FAMILY PROTON-DEPENDENT DRUG EFFLUX TRANSPORTER SUGE"/>
    <property type="match status" value="1"/>
</dbReference>
<dbReference type="GO" id="GO:0022857">
    <property type="term" value="F:transmembrane transporter activity"/>
    <property type="evidence" value="ECO:0007669"/>
    <property type="project" value="InterPro"/>
</dbReference>
<feature type="transmembrane region" description="Helical" evidence="9">
    <location>
        <begin position="32"/>
        <end position="51"/>
    </location>
</feature>
<dbReference type="Proteomes" id="UP000461409">
    <property type="component" value="Unassembled WGS sequence"/>
</dbReference>
<evidence type="ECO:0000256" key="9">
    <source>
        <dbReference type="SAM" id="Phobius"/>
    </source>
</evidence>
<keyword evidence="5 9" id="KW-1133">Transmembrane helix</keyword>
<dbReference type="PANTHER" id="PTHR30561:SF1">
    <property type="entry name" value="MULTIDRUG TRANSPORTER EMRE"/>
    <property type="match status" value="1"/>
</dbReference>
<reference evidence="10 11" key="2">
    <citation type="submission" date="2020-02" db="EMBL/GenBank/DDBJ databases">
        <title>Erythrobacter dongmakensis sp. nov., isolated from a tidal mudflat.</title>
        <authorList>
            <person name="Kim I.S."/>
        </authorList>
    </citation>
    <scope>NUCLEOTIDE SEQUENCE [LARGE SCALE GENOMIC DNA]</scope>
    <source>
        <strain evidence="10 11">GH3-10</strain>
    </source>
</reference>
<evidence type="ECO:0000256" key="1">
    <source>
        <dbReference type="ARBA" id="ARBA00004651"/>
    </source>
</evidence>
<keyword evidence="6 9" id="KW-0472">Membrane</keyword>
<dbReference type="InterPro" id="IPR000390">
    <property type="entry name" value="Small_drug/metabolite_transptr"/>
</dbReference>
<keyword evidence="2" id="KW-0813">Transport</keyword>
<dbReference type="InterPro" id="IPR037185">
    <property type="entry name" value="EmrE-like"/>
</dbReference>
<dbReference type="AlphaFoldDB" id="A0A844XDC7"/>
<evidence type="ECO:0000256" key="8">
    <source>
        <dbReference type="RuleBase" id="RU003942"/>
    </source>
</evidence>
<gene>
    <name evidence="10" type="ORF">GRF63_07555</name>
</gene>
<proteinExistence type="inferred from homology"/>
<evidence type="ECO:0000256" key="6">
    <source>
        <dbReference type="ARBA" id="ARBA00023136"/>
    </source>
</evidence>
<protein>
    <submittedName>
        <fullName evidence="10">QacE family quaternary ammonium compound efflux SMR transporter</fullName>
    </submittedName>
</protein>
<evidence type="ECO:0000313" key="10">
    <source>
        <dbReference type="EMBL" id="MWV27759.1"/>
    </source>
</evidence>
<comment type="subcellular location">
    <subcellularLocation>
        <location evidence="1 8">Cell membrane</location>
        <topology evidence="1 8">Multi-pass membrane protein</topology>
    </subcellularLocation>
</comment>
<feature type="transmembrane region" description="Helical" evidence="9">
    <location>
        <begin position="58"/>
        <end position="79"/>
    </location>
</feature>
<evidence type="ECO:0000313" key="11">
    <source>
        <dbReference type="Proteomes" id="UP000461409"/>
    </source>
</evidence>
<keyword evidence="4 8" id="KW-0812">Transmembrane</keyword>
<dbReference type="EMBL" id="WUBR01000002">
    <property type="protein sequence ID" value="MWV27759.1"/>
    <property type="molecule type" value="Genomic_DNA"/>
</dbReference>